<dbReference type="InterPro" id="IPR044738">
    <property type="entry name" value="Atg22"/>
</dbReference>
<comment type="similarity">
    <text evidence="2 9">Belongs to the ATG22 family.</text>
</comment>
<dbReference type="Gene3D" id="1.20.1250.20">
    <property type="entry name" value="MFS general substrate transporter like domains"/>
    <property type="match status" value="2"/>
</dbReference>
<keyword evidence="5 9" id="KW-0812">Transmembrane</keyword>
<dbReference type="PANTHER" id="PTHR23519:SF1">
    <property type="entry name" value="AUTOPHAGY-RELATED PROTEIN 22"/>
    <property type="match status" value="1"/>
</dbReference>
<feature type="transmembrane region" description="Helical" evidence="9">
    <location>
        <begin position="173"/>
        <end position="197"/>
    </location>
</feature>
<keyword evidence="7 9" id="KW-1133">Transmembrane helix</keyword>
<dbReference type="InterPro" id="IPR036259">
    <property type="entry name" value="MFS_trans_sf"/>
</dbReference>
<evidence type="ECO:0000256" key="10">
    <source>
        <dbReference type="SAM" id="MobiDB-lite"/>
    </source>
</evidence>
<comment type="subcellular location">
    <subcellularLocation>
        <location evidence="1">Endomembrane system</location>
        <topology evidence="1">Multi-pass membrane protein</topology>
    </subcellularLocation>
    <subcellularLocation>
        <location evidence="9">Vacuole membrane</location>
        <topology evidence="9">Multi-pass membrane protein</topology>
    </subcellularLocation>
</comment>
<dbReference type="CDD" id="cd17483">
    <property type="entry name" value="MFS_Atg22_like"/>
    <property type="match status" value="1"/>
</dbReference>
<dbReference type="GO" id="GO:0032974">
    <property type="term" value="P:amino acid transmembrane export from vacuole"/>
    <property type="evidence" value="ECO:0007669"/>
    <property type="project" value="InterPro"/>
</dbReference>
<keyword evidence="8 9" id="KW-0472">Membrane</keyword>
<evidence type="ECO:0000256" key="7">
    <source>
        <dbReference type="ARBA" id="ARBA00022989"/>
    </source>
</evidence>
<keyword evidence="4 9" id="KW-0926">Vacuole</keyword>
<feature type="transmembrane region" description="Helical" evidence="9">
    <location>
        <begin position="351"/>
        <end position="371"/>
    </location>
</feature>
<feature type="compositionally biased region" description="Basic and acidic residues" evidence="10">
    <location>
        <begin position="543"/>
        <end position="563"/>
    </location>
</feature>
<feature type="transmembrane region" description="Helical" evidence="9">
    <location>
        <begin position="478"/>
        <end position="498"/>
    </location>
</feature>
<reference evidence="11" key="1">
    <citation type="submission" date="2016-04" db="EMBL/GenBank/DDBJ databases">
        <authorList>
            <person name="Evans L.H."/>
            <person name="Alamgir A."/>
            <person name="Owens N."/>
            <person name="Weber N.D."/>
            <person name="Virtaneva K."/>
            <person name="Barbian K."/>
            <person name="Babar A."/>
            <person name="Rosenke K."/>
        </authorList>
    </citation>
    <scope>NUCLEOTIDE SEQUENCE [LARGE SCALE GENOMIC DNA]</scope>
    <source>
        <strain evidence="11">CBS 101.48</strain>
    </source>
</reference>
<evidence type="ECO:0000256" key="9">
    <source>
        <dbReference type="RuleBase" id="RU363073"/>
    </source>
</evidence>
<dbReference type="EMBL" id="LT554300">
    <property type="protein sequence ID" value="SAM03825.1"/>
    <property type="molecule type" value="Genomic_DNA"/>
</dbReference>
<dbReference type="InParanoid" id="A0A163JWG6"/>
<evidence type="ECO:0000256" key="5">
    <source>
        <dbReference type="ARBA" id="ARBA00022692"/>
    </source>
</evidence>
<dbReference type="SUPFAM" id="SSF103473">
    <property type="entry name" value="MFS general substrate transporter"/>
    <property type="match status" value="1"/>
</dbReference>
<feature type="transmembrane region" description="Helical" evidence="9">
    <location>
        <begin position="141"/>
        <end position="161"/>
    </location>
</feature>
<evidence type="ECO:0000313" key="12">
    <source>
        <dbReference type="Proteomes" id="UP000078561"/>
    </source>
</evidence>
<dbReference type="PANTHER" id="PTHR23519">
    <property type="entry name" value="AUTOPHAGY-RELATED PROTEIN 22"/>
    <property type="match status" value="1"/>
</dbReference>
<comment type="caution">
    <text evidence="9">Lacks conserved residue(s) required for the propagation of feature annotation.</text>
</comment>
<accession>A0A163JWG6</accession>
<evidence type="ECO:0000256" key="3">
    <source>
        <dbReference type="ARBA" id="ARBA00022448"/>
    </source>
</evidence>
<keyword evidence="6 9" id="KW-0029">Amino-acid transport</keyword>
<feature type="transmembrane region" description="Helical" evidence="9">
    <location>
        <begin position="414"/>
        <end position="432"/>
    </location>
</feature>
<dbReference type="Proteomes" id="UP000078561">
    <property type="component" value="Unassembled WGS sequence"/>
</dbReference>
<dbReference type="InterPro" id="IPR050495">
    <property type="entry name" value="ATG22/LtaA_families"/>
</dbReference>
<dbReference type="GO" id="GO:0006914">
    <property type="term" value="P:autophagy"/>
    <property type="evidence" value="ECO:0007669"/>
    <property type="project" value="UniProtKB-KW"/>
</dbReference>
<name>A0A163JWG6_ABSGL</name>
<keyword evidence="3 9" id="KW-0813">Transport</keyword>
<dbReference type="OMA" id="MIMYATA"/>
<dbReference type="GO" id="GO:0005774">
    <property type="term" value="C:vacuolar membrane"/>
    <property type="evidence" value="ECO:0007669"/>
    <property type="project" value="UniProtKB-SubCell"/>
</dbReference>
<dbReference type="InterPro" id="IPR024671">
    <property type="entry name" value="Atg22-like"/>
</dbReference>
<feature type="region of interest" description="Disordered" evidence="10">
    <location>
        <begin position="521"/>
        <end position="571"/>
    </location>
</feature>
<dbReference type="STRING" id="4829.A0A163JWG6"/>
<dbReference type="FunCoup" id="A0A163JWG6">
    <property type="interactions" value="5"/>
</dbReference>
<organism evidence="11">
    <name type="scientific">Absidia glauca</name>
    <name type="common">Pin mould</name>
    <dbReference type="NCBI Taxonomy" id="4829"/>
    <lineage>
        <taxon>Eukaryota</taxon>
        <taxon>Fungi</taxon>
        <taxon>Fungi incertae sedis</taxon>
        <taxon>Mucoromycota</taxon>
        <taxon>Mucoromycotina</taxon>
        <taxon>Mucoromycetes</taxon>
        <taxon>Mucorales</taxon>
        <taxon>Cunninghamellaceae</taxon>
        <taxon>Absidia</taxon>
    </lineage>
</organism>
<evidence type="ECO:0000256" key="2">
    <source>
        <dbReference type="ARBA" id="ARBA00006978"/>
    </source>
</evidence>
<comment type="function">
    <text evidence="9">Vacuolar effluxer which mediate the efflux of amino acids resulting from autophagic degradation. The release of autophagic amino acids allows the maintenance of protein synthesis and viability during nitrogen starvation.</text>
</comment>
<evidence type="ECO:0000256" key="6">
    <source>
        <dbReference type="ARBA" id="ARBA00022970"/>
    </source>
</evidence>
<dbReference type="OrthoDB" id="192733at2759"/>
<feature type="transmembrane region" description="Helical" evidence="9">
    <location>
        <begin position="274"/>
        <end position="296"/>
    </location>
</feature>
<dbReference type="Pfam" id="PF11700">
    <property type="entry name" value="ATG22"/>
    <property type="match status" value="1"/>
</dbReference>
<keyword evidence="9" id="KW-0072">Autophagy</keyword>
<evidence type="ECO:0000256" key="8">
    <source>
        <dbReference type="ARBA" id="ARBA00023136"/>
    </source>
</evidence>
<feature type="transmembrane region" description="Helical" evidence="9">
    <location>
        <begin position="107"/>
        <end position="129"/>
    </location>
</feature>
<dbReference type="AlphaFoldDB" id="A0A163JWG6"/>
<evidence type="ECO:0000256" key="4">
    <source>
        <dbReference type="ARBA" id="ARBA00022554"/>
    </source>
</evidence>
<feature type="transmembrane region" description="Helical" evidence="9">
    <location>
        <begin position="235"/>
        <end position="254"/>
    </location>
</feature>
<proteinExistence type="inferred from homology"/>
<feature type="transmembrane region" description="Helical" evidence="9">
    <location>
        <begin position="383"/>
        <end position="402"/>
    </location>
</feature>
<sequence length="571" mass="63311">MSPQQPPPDELFIDPFKVKGTIDPTTEIGRHVLSQPPATRLELWSYYLYYNGNNGYNMFSFLPTLLQMMAQKGGFDPTKPDRPPCSLALSNDAPCNVPWPGTDGIPVVSMIMYATAISFAAQFLLFITFGSLADYGRYNQYILIAATLISCAAQMLPVLFINDDDGSSWYGMMILSIVANVAYGVTLVLYCAAFPILSDNLPIVRSVRANPAISVEETQTVIEKWRNHVSALSTTFSNIGFLIISAVFLAVSFIPWTQGPFLNEDHQFGNTPLYYFVASAACAGFLLVNAIPYFLFRPMGRRGPPLPPNEHHLTIGWKSVIKALSDGVNAISSMQTYIQNDITSFSATQTVVQGFITAITSIIGCLMFLVLAKRYNVSTKTNLMIIVVATGIVPIWGCFGIGFSNFGIRTNWELWVLSVWSGLFTGPIWAWQQTLLGELCPKGQENLFFSLFGLTSRSSYWIGASAIAAVTQQTANAYYGWPIIAALFVVATILLCFVDMDAAKLEMLHLDIQRELANTTSMRRRSKKGSENTSSNTEDDDEVIKMELVENRSEPSEEEEHRSIFLNHTCQ</sequence>
<gene>
    <name evidence="11" type="primary">ABSGL_09679.1 scaffold 11583</name>
</gene>
<evidence type="ECO:0000313" key="11">
    <source>
        <dbReference type="EMBL" id="SAM03825.1"/>
    </source>
</evidence>
<protein>
    <recommendedName>
        <fullName evidence="9">Autophagy-related protein</fullName>
    </recommendedName>
</protein>
<evidence type="ECO:0000256" key="1">
    <source>
        <dbReference type="ARBA" id="ARBA00004127"/>
    </source>
</evidence>
<dbReference type="GO" id="GO:0012505">
    <property type="term" value="C:endomembrane system"/>
    <property type="evidence" value="ECO:0007669"/>
    <property type="project" value="UniProtKB-SubCell"/>
</dbReference>
<keyword evidence="12" id="KW-1185">Reference proteome</keyword>